<evidence type="ECO:0000256" key="4">
    <source>
        <dbReference type="ARBA" id="ARBA00022692"/>
    </source>
</evidence>
<dbReference type="InterPro" id="IPR003918">
    <property type="entry name" value="NADH_UbQ_OxRdtase"/>
</dbReference>
<feature type="transmembrane region" description="Helical" evidence="8">
    <location>
        <begin position="371"/>
        <end position="394"/>
    </location>
</feature>
<feature type="domain" description="NADH:quinone oxidoreductase/Mrp antiporter transmembrane" evidence="9">
    <location>
        <begin position="126"/>
        <end position="420"/>
    </location>
</feature>
<dbReference type="Pfam" id="PF00361">
    <property type="entry name" value="Proton_antipo_M"/>
    <property type="match status" value="1"/>
</dbReference>
<dbReference type="NCBIfam" id="NF009309">
    <property type="entry name" value="PRK12666.1"/>
    <property type="match status" value="1"/>
</dbReference>
<feature type="transmembrane region" description="Helical" evidence="8">
    <location>
        <begin position="131"/>
        <end position="150"/>
    </location>
</feature>
<evidence type="ECO:0000256" key="6">
    <source>
        <dbReference type="ARBA" id="ARBA00023136"/>
    </source>
</evidence>
<feature type="transmembrane region" description="Helical" evidence="8">
    <location>
        <begin position="162"/>
        <end position="182"/>
    </location>
</feature>
<feature type="transmembrane region" description="Helical" evidence="8">
    <location>
        <begin position="233"/>
        <end position="256"/>
    </location>
</feature>
<evidence type="ECO:0000256" key="1">
    <source>
        <dbReference type="ARBA" id="ARBA00004651"/>
    </source>
</evidence>
<evidence type="ECO:0000256" key="7">
    <source>
        <dbReference type="RuleBase" id="RU000320"/>
    </source>
</evidence>
<evidence type="ECO:0000256" key="2">
    <source>
        <dbReference type="ARBA" id="ARBA00005346"/>
    </source>
</evidence>
<comment type="similarity">
    <text evidence="2">Belongs to the CPA3 antiporters (TC 2.A.63) subunit D family.</text>
</comment>
<feature type="transmembrane region" description="Helical" evidence="8">
    <location>
        <begin position="276"/>
        <end position="294"/>
    </location>
</feature>
<dbReference type="PRINTS" id="PR01437">
    <property type="entry name" value="NUOXDRDTASE4"/>
</dbReference>
<feature type="transmembrane region" description="Helical" evidence="8">
    <location>
        <begin position="70"/>
        <end position="95"/>
    </location>
</feature>
<evidence type="ECO:0000259" key="9">
    <source>
        <dbReference type="Pfam" id="PF00361"/>
    </source>
</evidence>
<keyword evidence="4 7" id="KW-0812">Transmembrane</keyword>
<feature type="transmembrane region" description="Helical" evidence="8">
    <location>
        <begin position="406"/>
        <end position="425"/>
    </location>
</feature>
<evidence type="ECO:0000256" key="3">
    <source>
        <dbReference type="ARBA" id="ARBA00022475"/>
    </source>
</evidence>
<dbReference type="GO" id="GO:0008137">
    <property type="term" value="F:NADH dehydrogenase (ubiquinone) activity"/>
    <property type="evidence" value="ECO:0007669"/>
    <property type="project" value="InterPro"/>
</dbReference>
<dbReference type="STRING" id="52560.SAMN04488082_10646"/>
<gene>
    <name evidence="10" type="ORF">SAMN04488082_10646</name>
</gene>
<evidence type="ECO:0000313" key="10">
    <source>
        <dbReference type="EMBL" id="SFJ72662.1"/>
    </source>
</evidence>
<feature type="transmembrane region" description="Helical" evidence="8">
    <location>
        <begin position="32"/>
        <end position="50"/>
    </location>
</feature>
<comment type="subcellular location">
    <subcellularLocation>
        <location evidence="1">Cell membrane</location>
        <topology evidence="1">Multi-pass membrane protein</topology>
    </subcellularLocation>
    <subcellularLocation>
        <location evidence="7">Membrane</location>
        <topology evidence="7">Multi-pass membrane protein</topology>
    </subcellularLocation>
</comment>
<dbReference type="InterPro" id="IPR050586">
    <property type="entry name" value="CPA3_Na-H_Antiporter_D"/>
</dbReference>
<dbReference type="PANTHER" id="PTHR42703:SF1">
    <property type="entry name" value="NA(+)_H(+) ANTIPORTER SUBUNIT D1"/>
    <property type="match status" value="1"/>
</dbReference>
<evidence type="ECO:0000256" key="8">
    <source>
        <dbReference type="SAM" id="Phobius"/>
    </source>
</evidence>
<dbReference type="PANTHER" id="PTHR42703">
    <property type="entry name" value="NADH DEHYDROGENASE"/>
    <property type="match status" value="1"/>
</dbReference>
<feature type="transmembrane region" description="Helical" evidence="8">
    <location>
        <begin position="301"/>
        <end position="323"/>
    </location>
</feature>
<dbReference type="Proteomes" id="UP000198635">
    <property type="component" value="Unassembled WGS sequence"/>
</dbReference>
<dbReference type="RefSeq" id="WP_092373845.1">
    <property type="nucleotide sequence ID" value="NZ_FORX01000006.1"/>
</dbReference>
<dbReference type="GO" id="GO:0005886">
    <property type="term" value="C:plasma membrane"/>
    <property type="evidence" value="ECO:0007669"/>
    <property type="project" value="UniProtKB-SubCell"/>
</dbReference>
<dbReference type="AlphaFoldDB" id="A0A1I3TQ03"/>
<feature type="transmembrane region" description="Helical" evidence="8">
    <location>
        <begin position="107"/>
        <end position="125"/>
    </location>
</feature>
<organism evidence="10 11">
    <name type="scientific">Desulfomicrobium apsheronum</name>
    <dbReference type="NCBI Taxonomy" id="52560"/>
    <lineage>
        <taxon>Bacteria</taxon>
        <taxon>Pseudomonadati</taxon>
        <taxon>Thermodesulfobacteriota</taxon>
        <taxon>Desulfovibrionia</taxon>
        <taxon>Desulfovibrionales</taxon>
        <taxon>Desulfomicrobiaceae</taxon>
        <taxon>Desulfomicrobium</taxon>
    </lineage>
</organism>
<feature type="transmembrane region" description="Helical" evidence="8">
    <location>
        <begin position="202"/>
        <end position="226"/>
    </location>
</feature>
<dbReference type="OrthoDB" id="9805769at2"/>
<protein>
    <submittedName>
        <fullName evidence="10">Multisubunit potassium/proton antiporter, PhaD subunit</fullName>
    </submittedName>
</protein>
<keyword evidence="6 8" id="KW-0472">Membrane</keyword>
<keyword evidence="11" id="KW-1185">Reference proteome</keyword>
<sequence length="498" mass="51887">MNHLIMIPLLLPLAAGMTNLLLVRKGIGAQRLISILTACGLLAATLLLLARAETGHIDTYELGNWPAPFGIVLVLDRLSALMLVLTAFLTLPVLLHACNGDDQLGRDFHVIFPLQVLGLNGAFLTGDLFNLFVFFEILLIASYCLALHGLGPERTRNALRYVVLNLIGSSLFLIALGTIYGVCGTLNMADLALKVAGSTPDQAPLLGAAGLLLLAVFGLKAAILPLFLWLPGLYAAVLPSVAALFAIMTKVGVYAILRTQSLIFTNHGPVPEAAGLLFPVALATLAAGSLCVLGSRRLRVLLAWLVIVSVGSLLAGIGLWNAAGISASLYYLPHSTLVTAGLFLLADHLARQRGPAGDVLEPGPPMSRPNLLGSLFLLGAMAIAGLPPLSGFIGKLLLLNAAQAPVAAWLWCVVLGGSLLGIIALGRCGSILFWKTQGDPLCGPPVSWSRLAPAATLILTAVALSVMAGPVTTYTDAAAGQLLTPDSYVNAVLGRGTP</sequence>
<dbReference type="EMBL" id="FORX01000006">
    <property type="protein sequence ID" value="SFJ72662.1"/>
    <property type="molecule type" value="Genomic_DNA"/>
</dbReference>
<evidence type="ECO:0000313" key="11">
    <source>
        <dbReference type="Proteomes" id="UP000198635"/>
    </source>
</evidence>
<accession>A0A1I3TQ03</accession>
<keyword evidence="5 8" id="KW-1133">Transmembrane helix</keyword>
<name>A0A1I3TQ03_9BACT</name>
<reference evidence="11" key="1">
    <citation type="submission" date="2016-10" db="EMBL/GenBank/DDBJ databases">
        <authorList>
            <person name="Varghese N."/>
            <person name="Submissions S."/>
        </authorList>
    </citation>
    <scope>NUCLEOTIDE SEQUENCE [LARGE SCALE GENOMIC DNA]</scope>
    <source>
        <strain evidence="11">DSM 5918</strain>
    </source>
</reference>
<keyword evidence="3" id="KW-1003">Cell membrane</keyword>
<evidence type="ECO:0000256" key="5">
    <source>
        <dbReference type="ARBA" id="ARBA00022989"/>
    </source>
</evidence>
<proteinExistence type="inferred from homology"/>
<feature type="transmembrane region" description="Helical" evidence="8">
    <location>
        <begin position="6"/>
        <end position="23"/>
    </location>
</feature>
<dbReference type="GO" id="GO:0042773">
    <property type="term" value="P:ATP synthesis coupled electron transport"/>
    <property type="evidence" value="ECO:0007669"/>
    <property type="project" value="InterPro"/>
</dbReference>
<dbReference type="InterPro" id="IPR001750">
    <property type="entry name" value="ND/Mrp_TM"/>
</dbReference>